<feature type="transmembrane region" description="Helical" evidence="5">
    <location>
        <begin position="440"/>
        <end position="459"/>
    </location>
</feature>
<feature type="transmembrane region" description="Helical" evidence="5">
    <location>
        <begin position="220"/>
        <end position="241"/>
    </location>
</feature>
<dbReference type="GO" id="GO:0005774">
    <property type="term" value="C:vacuolar membrane"/>
    <property type="evidence" value="ECO:0007669"/>
    <property type="project" value="TreeGrafter"/>
</dbReference>
<dbReference type="GO" id="GO:0015180">
    <property type="term" value="F:L-alanine transmembrane transporter activity"/>
    <property type="evidence" value="ECO:0007669"/>
    <property type="project" value="TreeGrafter"/>
</dbReference>
<reference evidence="7 8" key="1">
    <citation type="journal article" date="2011" name="Proc. Natl. Acad. Sci. U.S.A.">
        <title>Genetic diversity and population structure of the endangered marsupial Sarcophilus harrisii (Tasmanian devil).</title>
        <authorList>
            <person name="Miller W."/>
            <person name="Hayes V.M."/>
            <person name="Ratan A."/>
            <person name="Petersen D.C."/>
            <person name="Wittekindt N.E."/>
            <person name="Miller J."/>
            <person name="Walenz B."/>
            <person name="Knight J."/>
            <person name="Qi J."/>
            <person name="Zhao F."/>
            <person name="Wang Q."/>
            <person name="Bedoya-Reina O.C."/>
            <person name="Katiyar N."/>
            <person name="Tomsho L.P."/>
            <person name="Kasson L.M."/>
            <person name="Hardie R.A."/>
            <person name="Woodbridge P."/>
            <person name="Tindall E.A."/>
            <person name="Bertelsen M.F."/>
            <person name="Dixon D."/>
            <person name="Pyecroft S."/>
            <person name="Helgen K.M."/>
            <person name="Lesk A.M."/>
            <person name="Pringle T.H."/>
            <person name="Patterson N."/>
            <person name="Zhang Y."/>
            <person name="Kreiss A."/>
            <person name="Woods G.M."/>
            <person name="Jones M.E."/>
            <person name="Schuster S.C."/>
        </authorList>
    </citation>
    <scope>NUCLEOTIDE SEQUENCE [LARGE SCALE GENOMIC DNA]</scope>
</reference>
<organism evidence="7 8">
    <name type="scientific">Sarcophilus harrisii</name>
    <name type="common">Tasmanian devil</name>
    <name type="synonym">Sarcophilus laniarius</name>
    <dbReference type="NCBI Taxonomy" id="9305"/>
    <lineage>
        <taxon>Eukaryota</taxon>
        <taxon>Metazoa</taxon>
        <taxon>Chordata</taxon>
        <taxon>Craniata</taxon>
        <taxon>Vertebrata</taxon>
        <taxon>Euteleostomi</taxon>
        <taxon>Mammalia</taxon>
        <taxon>Metatheria</taxon>
        <taxon>Dasyuromorphia</taxon>
        <taxon>Dasyuridae</taxon>
        <taxon>Sarcophilus</taxon>
    </lineage>
</organism>
<feature type="transmembrane region" description="Helical" evidence="5">
    <location>
        <begin position="196"/>
        <end position="213"/>
    </location>
</feature>
<reference evidence="7" key="2">
    <citation type="submission" date="2025-08" db="UniProtKB">
        <authorList>
            <consortium name="Ensembl"/>
        </authorList>
    </citation>
    <scope>IDENTIFICATION</scope>
</reference>
<reference evidence="7" key="3">
    <citation type="submission" date="2025-09" db="UniProtKB">
        <authorList>
            <consortium name="Ensembl"/>
        </authorList>
    </citation>
    <scope>IDENTIFICATION</scope>
</reference>
<feature type="transmembrane region" description="Helical" evidence="5">
    <location>
        <begin position="77"/>
        <end position="101"/>
    </location>
</feature>
<keyword evidence="2 5" id="KW-0812">Transmembrane</keyword>
<dbReference type="InParanoid" id="A0A7N4PS77"/>
<comment type="subcellular location">
    <subcellularLocation>
        <location evidence="1">Membrane</location>
        <topology evidence="1">Multi-pass membrane protein</topology>
    </subcellularLocation>
</comment>
<evidence type="ECO:0000256" key="5">
    <source>
        <dbReference type="SAM" id="Phobius"/>
    </source>
</evidence>
<dbReference type="GO" id="GO:0015193">
    <property type="term" value="F:L-proline transmembrane transporter activity"/>
    <property type="evidence" value="ECO:0007669"/>
    <property type="project" value="TreeGrafter"/>
</dbReference>
<keyword evidence="4 5" id="KW-0472">Membrane</keyword>
<dbReference type="AlphaFoldDB" id="A0A7N4PS77"/>
<protein>
    <recommendedName>
        <fullName evidence="6">Amino acid transporter transmembrane domain-containing protein</fullName>
    </recommendedName>
</protein>
<name>A0A7N4PS77_SARHA</name>
<dbReference type="GeneID" id="100921121"/>
<feature type="transmembrane region" description="Helical" evidence="5">
    <location>
        <begin position="401"/>
        <end position="428"/>
    </location>
</feature>
<evidence type="ECO:0000256" key="1">
    <source>
        <dbReference type="ARBA" id="ARBA00004141"/>
    </source>
</evidence>
<evidence type="ECO:0000259" key="6">
    <source>
        <dbReference type="Pfam" id="PF01490"/>
    </source>
</evidence>
<accession>A0A7N4PS77</accession>
<dbReference type="PANTHER" id="PTHR22950">
    <property type="entry name" value="AMINO ACID TRANSPORTER"/>
    <property type="match status" value="1"/>
</dbReference>
<dbReference type="InterPro" id="IPR013057">
    <property type="entry name" value="AA_transpt_TM"/>
</dbReference>
<dbReference type="RefSeq" id="XP_031809413.1">
    <property type="nucleotide sequence ID" value="XM_031953553.1"/>
</dbReference>
<dbReference type="Proteomes" id="UP000007648">
    <property type="component" value="Unassembled WGS sequence"/>
</dbReference>
<evidence type="ECO:0000313" key="7">
    <source>
        <dbReference type="Ensembl" id="ENSSHAP00000042684.1"/>
    </source>
</evidence>
<dbReference type="GeneTree" id="ENSGT00940000156583"/>
<keyword evidence="8" id="KW-1185">Reference proteome</keyword>
<proteinExistence type="predicted"/>
<evidence type="ECO:0000313" key="8">
    <source>
        <dbReference type="Proteomes" id="UP000007648"/>
    </source>
</evidence>
<gene>
    <name evidence="7" type="primary">LOC100921121</name>
</gene>
<feature type="transmembrane region" description="Helical" evidence="5">
    <location>
        <begin position="144"/>
        <end position="163"/>
    </location>
</feature>
<feature type="transmembrane region" description="Helical" evidence="5">
    <location>
        <begin position="292"/>
        <end position="313"/>
    </location>
</feature>
<dbReference type="Pfam" id="PF01490">
    <property type="entry name" value="Aa_trans"/>
    <property type="match status" value="1"/>
</dbReference>
<feature type="transmembrane region" description="Helical" evidence="5">
    <location>
        <begin position="374"/>
        <end position="395"/>
    </location>
</feature>
<feature type="transmembrane region" description="Helical" evidence="5">
    <location>
        <begin position="333"/>
        <end position="354"/>
    </location>
</feature>
<feature type="transmembrane region" description="Helical" evidence="5">
    <location>
        <begin position="261"/>
        <end position="280"/>
    </location>
</feature>
<sequence length="478" mass="53776">MSSKLLLSKGSSSDDTDSGVKINLKKIICSLPRFKKSDSFQWTRESRNLTGFQALTHLFKANIGTGLLGLPLAMKNAGIIVGPLSLLMLGVMIVHCMGILVKCAHHFCHRLQKPFVDYGDTVMYGLEASPFLWLRSHSLWARHLVRSLLIITQLGFCSVYFLFLADNFKQVAETASISNRCLQNETTMGMLPSLNLHLYMLTFLPFVILLVFFHNLLMLTIFSTVGNIAILGSVALIFSYITQDIPNPKNLPWSANWQTYSLFFGTAIFSLEGIGVILPLENQMKYPGHYTLILYMVMPIIIILYVSLGTLGYMKFGENIQASITLNLPNCWLYQSVKMLYSIGIFFTYALQFYIPAEIIIPHVISWVPEQWELLVDLSVRGIMVCMTYIFAMMIPQMELIIALLGSASCCVLALIIPPLLEICTYYMDGLSSFTVIKDVFISTMGILGCIMGTYQAFYEIIDQTFFSSSQNSTRVFV</sequence>
<dbReference type="PANTHER" id="PTHR22950:SF188">
    <property type="entry name" value="PROTON-COUPLED AMINO ACID TRANSPORTER 1"/>
    <property type="match status" value="1"/>
</dbReference>
<dbReference type="Ensembl" id="ENSSHAT00000047474.1">
    <property type="protein sequence ID" value="ENSSHAP00000042684.1"/>
    <property type="gene ID" value="ENSSHAG00000023006.1"/>
</dbReference>
<evidence type="ECO:0000256" key="3">
    <source>
        <dbReference type="ARBA" id="ARBA00022989"/>
    </source>
</evidence>
<dbReference type="GO" id="GO:0005280">
    <property type="term" value="F:amino acid:proton symporter activity"/>
    <property type="evidence" value="ECO:0007669"/>
    <property type="project" value="TreeGrafter"/>
</dbReference>
<feature type="domain" description="Amino acid transporter transmembrane" evidence="6">
    <location>
        <begin position="50"/>
        <end position="458"/>
    </location>
</feature>
<evidence type="ECO:0000256" key="2">
    <source>
        <dbReference type="ARBA" id="ARBA00022692"/>
    </source>
</evidence>
<dbReference type="OrthoDB" id="1684102at2759"/>
<dbReference type="KEGG" id="shr:100921121"/>
<keyword evidence="3 5" id="KW-1133">Transmembrane helix</keyword>
<dbReference type="GO" id="GO:0015187">
    <property type="term" value="F:glycine transmembrane transporter activity"/>
    <property type="evidence" value="ECO:0007669"/>
    <property type="project" value="TreeGrafter"/>
</dbReference>
<evidence type="ECO:0000256" key="4">
    <source>
        <dbReference type="ARBA" id="ARBA00023136"/>
    </source>
</evidence>